<dbReference type="GO" id="GO:0004040">
    <property type="term" value="F:amidase activity"/>
    <property type="evidence" value="ECO:0007669"/>
    <property type="project" value="UniProtKB-EC"/>
</dbReference>
<keyword evidence="3" id="KW-0378">Hydrolase</keyword>
<dbReference type="InterPro" id="IPR020556">
    <property type="entry name" value="Amidase_CS"/>
</dbReference>
<keyword evidence="4" id="KW-1185">Reference proteome</keyword>
<comment type="similarity">
    <text evidence="1">Belongs to the amidase family.</text>
</comment>
<dbReference type="PANTHER" id="PTHR11895:SF7">
    <property type="entry name" value="GLUTAMYL-TRNA(GLN) AMIDOTRANSFERASE SUBUNIT A, MITOCHONDRIAL"/>
    <property type="match status" value="1"/>
</dbReference>
<proteinExistence type="inferred from homology"/>
<feature type="domain" description="Amidase" evidence="2">
    <location>
        <begin position="26"/>
        <end position="447"/>
    </location>
</feature>
<dbReference type="SUPFAM" id="SSF75304">
    <property type="entry name" value="Amidase signature (AS) enzymes"/>
    <property type="match status" value="1"/>
</dbReference>
<dbReference type="PROSITE" id="PS00571">
    <property type="entry name" value="AMIDASES"/>
    <property type="match status" value="1"/>
</dbReference>
<dbReference type="RefSeq" id="WP_173578834.1">
    <property type="nucleotide sequence ID" value="NZ_WOSW01000097.1"/>
</dbReference>
<dbReference type="Pfam" id="PF01425">
    <property type="entry name" value="Amidase"/>
    <property type="match status" value="1"/>
</dbReference>
<dbReference type="InterPro" id="IPR036928">
    <property type="entry name" value="AS_sf"/>
</dbReference>
<reference evidence="3 4" key="1">
    <citation type="journal article" date="2020" name="Int. J. Syst. Evol. Microbiol.">
        <title>Novel acetic acid bacteria from cider fermentations: Acetobacter conturbans sp. nov. and Acetobacter fallax sp. nov.</title>
        <authorList>
            <person name="Sombolestani A.S."/>
            <person name="Cleenwerck I."/>
            <person name="Cnockaert M."/>
            <person name="Borremans W."/>
            <person name="Wieme A.D."/>
            <person name="De Vuyst L."/>
            <person name="Vandamme P."/>
        </authorList>
    </citation>
    <scope>NUCLEOTIDE SEQUENCE [LARGE SCALE GENOMIC DNA]</scope>
    <source>
        <strain evidence="3 4">LMG 1637</strain>
    </source>
</reference>
<gene>
    <name evidence="3" type="ORF">GOB84_18440</name>
</gene>
<dbReference type="NCBIfam" id="NF005687">
    <property type="entry name" value="PRK07487.1"/>
    <property type="match status" value="1"/>
</dbReference>
<evidence type="ECO:0000256" key="1">
    <source>
        <dbReference type="ARBA" id="ARBA00009199"/>
    </source>
</evidence>
<organism evidence="3 4">
    <name type="scientific">Acetobacter fallax</name>
    <dbReference type="NCBI Taxonomy" id="1737473"/>
    <lineage>
        <taxon>Bacteria</taxon>
        <taxon>Pseudomonadati</taxon>
        <taxon>Pseudomonadota</taxon>
        <taxon>Alphaproteobacteria</taxon>
        <taxon>Acetobacterales</taxon>
        <taxon>Acetobacteraceae</taxon>
        <taxon>Acetobacter</taxon>
    </lineage>
</organism>
<dbReference type="InterPro" id="IPR023631">
    <property type="entry name" value="Amidase_dom"/>
</dbReference>
<evidence type="ECO:0000259" key="2">
    <source>
        <dbReference type="Pfam" id="PF01425"/>
    </source>
</evidence>
<sequence>MSSSLCLWSASRMADAIRKRDVSSRECVSAALERISLLNPTLNAVVDEMAGEALSVADEADRALRNGASAGLLHGVPVTVKDNVDQKGYPTTNGVVALRDNIATEDSPQVASLKAAGAVIIGRTNTPAFSLRWFTDNDLYGRTLNPWRDDVTPGGSSGGAAVAVATGMGAIAHGNDLGGSIRYPAYCCGVAGLRPTTGRIPMATPSQKGERGITHQLMASQGALARSVDDLWLPLRAMMRPDPRDPGSVPAPLDYAEPFRCGRRVALFRGVNAGATDPSALAALDAAAAALIDAGYRVEEAVPPDFEAAARLWYSLASLDALSVGRGVLEDLGGKAIRRLLELAPASQGQDDLQAGLRQRFVMAREWSVFLNTYDILLLPVSFVPPFTVDRDLRSAGDATAVFEAQFPLLATALFGLPGLSVPTGLACGLPTGVQIVADRFREDLCLFAGATIEKAIGPVWPELPANRSFPGSSDRTLTQDTVP</sequence>
<dbReference type="Proteomes" id="UP000615326">
    <property type="component" value="Unassembled WGS sequence"/>
</dbReference>
<accession>A0ABX0KGY4</accession>
<dbReference type="EMBL" id="WOSW01000097">
    <property type="protein sequence ID" value="NHO34439.1"/>
    <property type="molecule type" value="Genomic_DNA"/>
</dbReference>
<evidence type="ECO:0000313" key="3">
    <source>
        <dbReference type="EMBL" id="NHO34439.1"/>
    </source>
</evidence>
<comment type="caution">
    <text evidence="3">The sequence shown here is derived from an EMBL/GenBank/DDBJ whole genome shotgun (WGS) entry which is preliminary data.</text>
</comment>
<evidence type="ECO:0000313" key="4">
    <source>
        <dbReference type="Proteomes" id="UP000615326"/>
    </source>
</evidence>
<protein>
    <submittedName>
        <fullName evidence="3">Amidase</fullName>
        <ecNumber evidence="3">3.5.1.4</ecNumber>
    </submittedName>
</protein>
<dbReference type="PANTHER" id="PTHR11895">
    <property type="entry name" value="TRANSAMIDASE"/>
    <property type="match status" value="1"/>
</dbReference>
<dbReference type="InterPro" id="IPR000120">
    <property type="entry name" value="Amidase"/>
</dbReference>
<name>A0ABX0KGY4_9PROT</name>
<dbReference type="Gene3D" id="3.90.1300.10">
    <property type="entry name" value="Amidase signature (AS) domain"/>
    <property type="match status" value="1"/>
</dbReference>
<dbReference type="EC" id="3.5.1.4" evidence="3"/>